<dbReference type="Proteomes" id="UP000004322">
    <property type="component" value="Unassembled WGS sequence"/>
</dbReference>
<dbReference type="RefSeq" id="WP_004225734.1">
    <property type="nucleotide sequence ID" value="NZ_AEUV02000002.1"/>
</dbReference>
<name>G5JP87_STRCG</name>
<dbReference type="OrthoDB" id="9976415at2"/>
<keyword evidence="2" id="KW-1185">Reference proteome</keyword>
<sequence>MESIVFDKFESVQVNDLSEQIGGTINVGYYWGFRLGNLFNGGFSGGITGIVNGQGDGGFW</sequence>
<proteinExistence type="predicted"/>
<organism evidence="1 2">
    <name type="scientific">Streptococcus criceti HS-6</name>
    <dbReference type="NCBI Taxonomy" id="873449"/>
    <lineage>
        <taxon>Bacteria</taxon>
        <taxon>Bacillati</taxon>
        <taxon>Bacillota</taxon>
        <taxon>Bacilli</taxon>
        <taxon>Lactobacillales</taxon>
        <taxon>Streptococcaceae</taxon>
        <taxon>Streptococcus</taxon>
    </lineage>
</organism>
<protein>
    <submittedName>
        <fullName evidence="1">Uncharacterized protein</fullName>
    </submittedName>
</protein>
<gene>
    <name evidence="1" type="ORF">STRCR_0321</name>
</gene>
<evidence type="ECO:0000313" key="2">
    <source>
        <dbReference type="Proteomes" id="UP000004322"/>
    </source>
</evidence>
<dbReference type="AlphaFoldDB" id="G5JP87"/>
<reference evidence="1" key="1">
    <citation type="submission" date="2011-07" db="EMBL/GenBank/DDBJ databases">
        <authorList>
            <person name="Stanhope M.J."/>
            <person name="Durkin A.S."/>
            <person name="Hostetler J."/>
            <person name="Kim M."/>
            <person name="Radune D."/>
            <person name="Singh I."/>
            <person name="Town C.D."/>
        </authorList>
    </citation>
    <scope>NUCLEOTIDE SEQUENCE [LARGE SCALE GENOMIC DNA]</scope>
    <source>
        <strain evidence="1">HS-6</strain>
    </source>
</reference>
<evidence type="ECO:0000313" key="1">
    <source>
        <dbReference type="EMBL" id="EHI73568.1"/>
    </source>
</evidence>
<comment type="caution">
    <text evidence="1">The sequence shown here is derived from an EMBL/GenBank/DDBJ whole genome shotgun (WGS) entry which is preliminary data.</text>
</comment>
<dbReference type="EMBL" id="AEUV02000002">
    <property type="protein sequence ID" value="EHI73568.1"/>
    <property type="molecule type" value="Genomic_DNA"/>
</dbReference>
<accession>G5JP87</accession>